<reference evidence="2 3" key="1">
    <citation type="submission" date="2014-03" db="EMBL/GenBank/DDBJ databases">
        <title>Draft genome of the hookworm Oesophagostomum dentatum.</title>
        <authorList>
            <person name="Mitreva M."/>
        </authorList>
    </citation>
    <scope>NUCLEOTIDE SEQUENCE [LARGE SCALE GENOMIC DNA]</scope>
    <source>
        <strain evidence="2 3">OD-Hann</strain>
    </source>
</reference>
<organism evidence="2 3">
    <name type="scientific">Oesophagostomum dentatum</name>
    <name type="common">Nodular worm</name>
    <dbReference type="NCBI Taxonomy" id="61180"/>
    <lineage>
        <taxon>Eukaryota</taxon>
        <taxon>Metazoa</taxon>
        <taxon>Ecdysozoa</taxon>
        <taxon>Nematoda</taxon>
        <taxon>Chromadorea</taxon>
        <taxon>Rhabditida</taxon>
        <taxon>Rhabditina</taxon>
        <taxon>Rhabditomorpha</taxon>
        <taxon>Strongyloidea</taxon>
        <taxon>Strongylidae</taxon>
        <taxon>Oesophagostomum</taxon>
    </lineage>
</organism>
<name>A0A0B1T691_OESDE</name>
<evidence type="ECO:0000313" key="3">
    <source>
        <dbReference type="Proteomes" id="UP000053660"/>
    </source>
</evidence>
<protein>
    <submittedName>
        <fullName evidence="2">Uncharacterized protein</fullName>
    </submittedName>
</protein>
<keyword evidence="3" id="KW-1185">Reference proteome</keyword>
<gene>
    <name evidence="2" type="ORF">OESDEN_08818</name>
</gene>
<dbReference type="AlphaFoldDB" id="A0A0B1T691"/>
<dbReference type="EMBL" id="KN552157">
    <property type="protein sequence ID" value="KHJ91322.1"/>
    <property type="molecule type" value="Genomic_DNA"/>
</dbReference>
<proteinExistence type="predicted"/>
<feature type="chain" id="PRO_5005423076" evidence="1">
    <location>
        <begin position="28"/>
        <end position="115"/>
    </location>
</feature>
<keyword evidence="1" id="KW-0732">Signal</keyword>
<accession>A0A0B1T691</accession>
<evidence type="ECO:0000313" key="2">
    <source>
        <dbReference type="EMBL" id="KHJ91322.1"/>
    </source>
</evidence>
<dbReference type="Proteomes" id="UP000053660">
    <property type="component" value="Unassembled WGS sequence"/>
</dbReference>
<feature type="signal peptide" evidence="1">
    <location>
        <begin position="1"/>
        <end position="27"/>
    </location>
</feature>
<evidence type="ECO:0000256" key="1">
    <source>
        <dbReference type="SAM" id="SignalP"/>
    </source>
</evidence>
<sequence>MPVGRQIVASFSLYLYLVASTAITTRAINREMQIGTVTPSICSIITMIKDASKYNDTFPKLCSFRKPFSYALIDQKKKKHRALVARSYLNGTNNPATRYVFFLKKNREKKRTVQF</sequence>